<keyword evidence="1" id="KW-0732">Signal</keyword>
<dbReference type="Gene3D" id="2.30.42.10">
    <property type="match status" value="1"/>
</dbReference>
<dbReference type="SMART" id="SM00228">
    <property type="entry name" value="PDZ"/>
    <property type="match status" value="1"/>
</dbReference>
<dbReference type="Pfam" id="PF04187">
    <property type="entry name" value="Cofac_haem_bdg"/>
    <property type="match status" value="1"/>
</dbReference>
<feature type="chain" id="PRO_5047152535" evidence="1">
    <location>
        <begin position="30"/>
        <end position="377"/>
    </location>
</feature>
<dbReference type="Gene3D" id="3.40.50.11550">
    <property type="match status" value="1"/>
</dbReference>
<protein>
    <submittedName>
        <fullName evidence="3">ChaN family lipoprotein</fullName>
    </submittedName>
</protein>
<accession>A0ABX7WRS8</accession>
<dbReference type="CDD" id="cd14727">
    <property type="entry name" value="ChanN-like"/>
    <property type="match status" value="1"/>
</dbReference>
<sequence length="377" mass="41290">MFQNRHKSLVHRMSRVMVMLLVTCLPWGAMEATPEDALAYVDAHPLAQPLADTLAQNRVVFVGEVHDRYDHHLNQLAVLRALHQKNPNIAIGVEWFQQPFQAAVNDFLAGKINETELLRGTEYFERWGYDYRQLRPIMEYAKANHLPVIALNAPVELTRKVSKGGLEALSSTERAQLPATINPPDTAYRARLQTVFAMHSEDKAQFEHFLAVQRIWDETMAQHVVNYVQKHPQHQMVVFAGVGHISDGAGIPADVIRQIPAIKLATVASASSPDAPPNSVDHTLPSPLLALPPLGKLGLLLNPQASGLSVAALDTKSGAAQAGVREGDRVASLDGVTIHNMADLKLALAQRPAGATVQLAVERSGERDLLSYSVVLQ</sequence>
<dbReference type="InterPro" id="IPR001478">
    <property type="entry name" value="PDZ"/>
</dbReference>
<evidence type="ECO:0000256" key="1">
    <source>
        <dbReference type="SAM" id="SignalP"/>
    </source>
</evidence>
<feature type="signal peptide" evidence="1">
    <location>
        <begin position="1"/>
        <end position="29"/>
    </location>
</feature>
<evidence type="ECO:0000313" key="4">
    <source>
        <dbReference type="Proteomes" id="UP000672039"/>
    </source>
</evidence>
<evidence type="ECO:0000313" key="3">
    <source>
        <dbReference type="EMBL" id="QTR45692.1"/>
    </source>
</evidence>
<evidence type="ECO:0000259" key="2">
    <source>
        <dbReference type="PROSITE" id="PS50106"/>
    </source>
</evidence>
<feature type="domain" description="PDZ" evidence="2">
    <location>
        <begin position="295"/>
        <end position="365"/>
    </location>
</feature>
<dbReference type="InterPro" id="IPR036034">
    <property type="entry name" value="PDZ_sf"/>
</dbReference>
<reference evidence="3 4" key="1">
    <citation type="submission" date="2021-04" db="EMBL/GenBank/DDBJ databases">
        <title>Genomics, taxonomy and metabolism of representatives of sulfur bacteria of the genus Thiothrix: Thiothrix fructosivorans QT, Thiothrix unzii A1T and three new species, Thiothrix subterranea sp. nov., Thiothrix litoralis sp. nov. and 'Candidatus Thiothrix anitrata' sp. nov.</title>
        <authorList>
            <person name="Ravin N.V."/>
            <person name="Smolyakov D."/>
            <person name="Rudenko T.S."/>
            <person name="Mardanov A.V."/>
            <person name="Beletsky A.V."/>
            <person name="Markov N.D."/>
            <person name="Fomenkov A.I."/>
            <person name="Roberts R.J."/>
            <person name="Karnachuk O.V."/>
            <person name="Novikov A."/>
            <person name="Grabovich M.Y."/>
        </authorList>
    </citation>
    <scope>NUCLEOTIDE SEQUENCE [LARGE SCALE GENOMIC DNA]</scope>
    <source>
        <strain evidence="3 4">AS</strain>
    </source>
</reference>
<dbReference type="SUPFAM" id="SSF50156">
    <property type="entry name" value="PDZ domain-like"/>
    <property type="match status" value="1"/>
</dbReference>
<dbReference type="PROSITE" id="PS50106">
    <property type="entry name" value="PDZ"/>
    <property type="match status" value="1"/>
</dbReference>
<proteinExistence type="predicted"/>
<organism evidence="3 4">
    <name type="scientific">Thiothrix litoralis</name>
    <dbReference type="NCBI Taxonomy" id="2891210"/>
    <lineage>
        <taxon>Bacteria</taxon>
        <taxon>Pseudomonadati</taxon>
        <taxon>Pseudomonadota</taxon>
        <taxon>Gammaproteobacteria</taxon>
        <taxon>Thiotrichales</taxon>
        <taxon>Thiotrichaceae</taxon>
        <taxon>Thiothrix</taxon>
    </lineage>
</organism>
<name>A0ABX7WRS8_9GAMM</name>
<keyword evidence="4" id="KW-1185">Reference proteome</keyword>
<gene>
    <name evidence="3" type="ORF">J9253_17060</name>
</gene>
<dbReference type="Pfam" id="PF13180">
    <property type="entry name" value="PDZ_2"/>
    <property type="match status" value="1"/>
</dbReference>
<keyword evidence="3" id="KW-0449">Lipoprotein</keyword>
<dbReference type="EMBL" id="CP072801">
    <property type="protein sequence ID" value="QTR45692.1"/>
    <property type="molecule type" value="Genomic_DNA"/>
</dbReference>
<dbReference type="SUPFAM" id="SSF159501">
    <property type="entry name" value="EreA/ChaN-like"/>
    <property type="match status" value="1"/>
</dbReference>
<dbReference type="InterPro" id="IPR007314">
    <property type="entry name" value="Cofac_haem-bd_dom"/>
</dbReference>
<dbReference type="Proteomes" id="UP000672039">
    <property type="component" value="Chromosome"/>
</dbReference>